<dbReference type="OrthoDB" id="9909422at2759"/>
<sequence length="413" mass="48163">MKIQTQHILADRTIVERKASLLQTQIENKNKELKRLQGMHEFQTMKQNAICEKEKDDLLQTISSKDDTITEIQTQYERLKYHFEHLRSVMQQFEKNQSRLLEKFSTQSTQCMSVISKLSELCNKENLIRKITQVRKPNETFIGRPRIQSNALEKATISTLFVSPPQDFYKTNEKHSTEFRSPPAKYTTTNFGHDKQSSLKAIQTLQDVISEINVLNFTKDNEDEGIKLEKTQNSTEDNIFKSQTEEAEKNKKDVPQNITMQEKVESQKETPEQQTRRNEKLPALNETTEFEKHNQTKIENVTNPQYPKTERIQLTNQGSRTEDRNVLTNEALTHNSKENITMAEDNKKSEGKANGTEKILEVQKDRQRPKLEKITNTDWDIYKADEEPEYEEDIEDVGKGLESNDEDILNTIF</sequence>
<feature type="compositionally biased region" description="Basic and acidic residues" evidence="1">
    <location>
        <begin position="243"/>
        <end position="254"/>
    </location>
</feature>
<organism evidence="2 3">
    <name type="scientific">Eleutherodactylus coqui</name>
    <name type="common">Puerto Rican coqui</name>
    <dbReference type="NCBI Taxonomy" id="57060"/>
    <lineage>
        <taxon>Eukaryota</taxon>
        <taxon>Metazoa</taxon>
        <taxon>Chordata</taxon>
        <taxon>Craniata</taxon>
        <taxon>Vertebrata</taxon>
        <taxon>Euteleostomi</taxon>
        <taxon>Amphibia</taxon>
        <taxon>Batrachia</taxon>
        <taxon>Anura</taxon>
        <taxon>Neobatrachia</taxon>
        <taxon>Hyloidea</taxon>
        <taxon>Eleutherodactylidae</taxon>
        <taxon>Eleutherodactylinae</taxon>
        <taxon>Eleutherodactylus</taxon>
        <taxon>Eleutherodactylus</taxon>
    </lineage>
</organism>
<evidence type="ECO:0000256" key="1">
    <source>
        <dbReference type="SAM" id="MobiDB-lite"/>
    </source>
</evidence>
<accession>A0A8J6JRR5</accession>
<evidence type="ECO:0000313" key="3">
    <source>
        <dbReference type="Proteomes" id="UP000770717"/>
    </source>
</evidence>
<name>A0A8J6JRR5_ELECQ</name>
<feature type="compositionally biased region" description="Basic and acidic residues" evidence="1">
    <location>
        <begin position="262"/>
        <end position="280"/>
    </location>
</feature>
<reference evidence="2" key="1">
    <citation type="thesis" date="2020" institute="ProQuest LLC" country="789 East Eisenhower Parkway, Ann Arbor, MI, USA">
        <title>Comparative Genomics and Chromosome Evolution.</title>
        <authorList>
            <person name="Mudd A.B."/>
        </authorList>
    </citation>
    <scope>NUCLEOTIDE SEQUENCE</scope>
    <source>
        <strain evidence="2">HN-11 Male</strain>
        <tissue evidence="2">Kidney and liver</tissue>
    </source>
</reference>
<dbReference type="EMBL" id="WNTK01000827">
    <property type="protein sequence ID" value="KAG9468561.1"/>
    <property type="molecule type" value="Genomic_DNA"/>
</dbReference>
<feature type="compositionally biased region" description="Polar residues" evidence="1">
    <location>
        <begin position="231"/>
        <end position="242"/>
    </location>
</feature>
<feature type="region of interest" description="Disordered" evidence="1">
    <location>
        <begin position="226"/>
        <end position="281"/>
    </location>
</feature>
<proteinExistence type="predicted"/>
<dbReference type="AlphaFoldDB" id="A0A8J6JRR5"/>
<evidence type="ECO:0000313" key="2">
    <source>
        <dbReference type="EMBL" id="KAG9468561.1"/>
    </source>
</evidence>
<gene>
    <name evidence="2" type="ORF">GDO78_022476</name>
</gene>
<comment type="caution">
    <text evidence="2">The sequence shown here is derived from an EMBL/GenBank/DDBJ whole genome shotgun (WGS) entry which is preliminary data.</text>
</comment>
<keyword evidence="3" id="KW-1185">Reference proteome</keyword>
<protein>
    <submittedName>
        <fullName evidence="2">Uncharacterized protein</fullName>
    </submittedName>
</protein>
<dbReference type="Proteomes" id="UP000770717">
    <property type="component" value="Unassembled WGS sequence"/>
</dbReference>